<protein>
    <submittedName>
        <fullName evidence="1">Uncharacterized protein</fullName>
    </submittedName>
</protein>
<dbReference type="EMBL" id="JASBWT010000007">
    <property type="protein sequence ID" value="KAJ9103104.1"/>
    <property type="molecule type" value="Genomic_DNA"/>
</dbReference>
<keyword evidence="2" id="KW-1185">Reference proteome</keyword>
<proteinExistence type="predicted"/>
<name>A0ACC2VUJ2_9TREE</name>
<comment type="caution">
    <text evidence="1">The sequence shown here is derived from an EMBL/GenBank/DDBJ whole genome shotgun (WGS) entry which is preliminary data.</text>
</comment>
<dbReference type="Proteomes" id="UP001227268">
    <property type="component" value="Unassembled WGS sequence"/>
</dbReference>
<sequence>MVSQLTEGSTYLFNTLLAPTFHEHERDIDAFLAGLQGRLSGVLICALTWAWGKAKGTLDLNIDLVNSSDSTTSQARPIDADPDFRPYPVATGPQPPTMHDPASGVMQQAYSVATRYAFQYLPVAINALQNARNPVSASRTGPQQSSQSPVYPGPVGGYDIPSPSLQYPSQQPGFDANAYAGPSQTIRQAVSSIYASSNTHPSTSDNPESLTRRRSGLLNANQHPIPTPAFISGATSRSTSDQDVPGTRASGSSHSSWGVASGYDEIRREELDDATAPGAGMGARPGSTRRTSSWFRWSSGAEQDLKDKTE</sequence>
<organism evidence="1 2">
    <name type="scientific">Naganishia friedmannii</name>
    <dbReference type="NCBI Taxonomy" id="89922"/>
    <lineage>
        <taxon>Eukaryota</taxon>
        <taxon>Fungi</taxon>
        <taxon>Dikarya</taxon>
        <taxon>Basidiomycota</taxon>
        <taxon>Agaricomycotina</taxon>
        <taxon>Tremellomycetes</taxon>
        <taxon>Filobasidiales</taxon>
        <taxon>Filobasidiaceae</taxon>
        <taxon>Naganishia</taxon>
    </lineage>
</organism>
<gene>
    <name evidence="1" type="ORF">QFC21_002526</name>
</gene>
<evidence type="ECO:0000313" key="2">
    <source>
        <dbReference type="Proteomes" id="UP001227268"/>
    </source>
</evidence>
<evidence type="ECO:0000313" key="1">
    <source>
        <dbReference type="EMBL" id="KAJ9103104.1"/>
    </source>
</evidence>
<accession>A0ACC2VUJ2</accession>
<reference evidence="1" key="1">
    <citation type="submission" date="2023-04" db="EMBL/GenBank/DDBJ databases">
        <title>Draft Genome sequencing of Naganishia species isolated from polar environments using Oxford Nanopore Technology.</title>
        <authorList>
            <person name="Leo P."/>
            <person name="Venkateswaran K."/>
        </authorList>
    </citation>
    <scope>NUCLEOTIDE SEQUENCE</scope>
    <source>
        <strain evidence="1">MNA-CCFEE 5423</strain>
    </source>
</reference>